<dbReference type="Pfam" id="PF13274">
    <property type="entry name" value="SocA_Panacea"/>
    <property type="match status" value="1"/>
</dbReference>
<proteinExistence type="predicted"/>
<name>A0A242BGQ9_ENTFC</name>
<protein>
    <recommendedName>
        <fullName evidence="1">Antitoxin SocA-like Panacea domain-containing protein</fullName>
    </recommendedName>
</protein>
<dbReference type="EMBL" id="NGKW01000002">
    <property type="protein sequence ID" value="OTN94611.1"/>
    <property type="molecule type" value="Genomic_DNA"/>
</dbReference>
<dbReference type="Proteomes" id="UP000194885">
    <property type="component" value="Unassembled WGS sequence"/>
</dbReference>
<feature type="domain" description="Antitoxin SocA-like Panacea" evidence="1">
    <location>
        <begin position="27"/>
        <end position="137"/>
    </location>
</feature>
<dbReference type="AlphaFoldDB" id="A0A242BGQ9"/>
<evidence type="ECO:0000313" key="2">
    <source>
        <dbReference type="EMBL" id="OTN94611.1"/>
    </source>
</evidence>
<gene>
    <name evidence="2" type="ORF">A5810_000855</name>
</gene>
<accession>A0A242BGQ9</accession>
<evidence type="ECO:0000313" key="3">
    <source>
        <dbReference type="Proteomes" id="UP000194885"/>
    </source>
</evidence>
<dbReference type="InterPro" id="IPR025272">
    <property type="entry name" value="SocA_Panacea"/>
</dbReference>
<reference evidence="2 3" key="1">
    <citation type="submission" date="2017-05" db="EMBL/GenBank/DDBJ databases">
        <title>The Genome Sequence of Enterococcus faecium 7H8_DIV0219.</title>
        <authorList>
            <consortium name="The Broad Institute Genomics Platform"/>
            <consortium name="The Broad Institute Genomic Center for Infectious Diseases"/>
            <person name="Earl A."/>
            <person name="Manson A."/>
            <person name="Schwartman J."/>
            <person name="Gilmore M."/>
            <person name="Abouelleil A."/>
            <person name="Cao P."/>
            <person name="Chapman S."/>
            <person name="Cusick C."/>
            <person name="Shea T."/>
            <person name="Young S."/>
            <person name="Neafsey D."/>
            <person name="Nusbaum C."/>
            <person name="Birren B."/>
        </authorList>
    </citation>
    <scope>NUCLEOTIDE SEQUENCE [LARGE SCALE GENOMIC DNA]</scope>
    <source>
        <strain evidence="2 3">7H8_DIV0219</strain>
    </source>
</reference>
<sequence>MLKAMDIADFILKNRIEKHDPITNLALQKYLYFANAKFLYETGEPLFEEPIEKWKFGPVVSEVYHEYKDYRANKITELSKHESINITDTGIKIIENEFNEESIPNDIQEKLISVINNLSKYTSFKLVEETHKHSEWKNDEDRIMSGEKHLTYDIDSMKKYFERHEEARIW</sequence>
<comment type="caution">
    <text evidence="2">The sequence shown here is derived from an EMBL/GenBank/DDBJ whole genome shotgun (WGS) entry which is preliminary data.</text>
</comment>
<dbReference type="RefSeq" id="WP_086323125.1">
    <property type="nucleotide sequence ID" value="NZ_JACYZC010000010.1"/>
</dbReference>
<evidence type="ECO:0000259" key="1">
    <source>
        <dbReference type="Pfam" id="PF13274"/>
    </source>
</evidence>
<organism evidence="2 3">
    <name type="scientific">Enterococcus faecium</name>
    <name type="common">Streptococcus faecium</name>
    <dbReference type="NCBI Taxonomy" id="1352"/>
    <lineage>
        <taxon>Bacteria</taxon>
        <taxon>Bacillati</taxon>
        <taxon>Bacillota</taxon>
        <taxon>Bacilli</taxon>
        <taxon>Lactobacillales</taxon>
        <taxon>Enterococcaceae</taxon>
        <taxon>Enterococcus</taxon>
    </lineage>
</organism>